<reference evidence="2" key="2">
    <citation type="submission" date="2023-06" db="EMBL/GenBank/DDBJ databases">
        <authorList>
            <person name="Swenson N.G."/>
            <person name="Wegrzyn J.L."/>
            <person name="Mcevoy S.L."/>
        </authorList>
    </citation>
    <scope>NUCLEOTIDE SEQUENCE</scope>
    <source>
        <strain evidence="2">NS2018</strain>
        <tissue evidence="2">Leaf</tissue>
    </source>
</reference>
<name>A0AA39RSB4_ACESA</name>
<feature type="compositionally biased region" description="Basic and acidic residues" evidence="1">
    <location>
        <begin position="175"/>
        <end position="198"/>
    </location>
</feature>
<dbReference type="Proteomes" id="UP001168877">
    <property type="component" value="Unassembled WGS sequence"/>
</dbReference>
<sequence>MAKNVATLTRDVQTMKKNFECTSSPNTMMQSSYERPPMESCIMGNQEQGVVRENEANWVGKRPIDDPFSNTYNRGLERHPNRYWSNPENFLNPHEDQECRNQGYQGQGHSSNAQQYNNNNNNQHWQNTNRGRQHYQSHQNPIDLRMARTRKPHGPSQVPPPPPPSEAPSQQRSNKGKEAAPRSSGRHPEYTHRLEHNRNRSMVMVKGLDFKELAGTYDV</sequence>
<dbReference type="EMBL" id="JAUESC010000385">
    <property type="protein sequence ID" value="KAK0579095.1"/>
    <property type="molecule type" value="Genomic_DNA"/>
</dbReference>
<feature type="compositionally biased region" description="Polar residues" evidence="1">
    <location>
        <begin position="100"/>
        <end position="111"/>
    </location>
</feature>
<keyword evidence="3" id="KW-1185">Reference proteome</keyword>
<feature type="compositionally biased region" description="Pro residues" evidence="1">
    <location>
        <begin position="157"/>
        <end position="166"/>
    </location>
</feature>
<evidence type="ECO:0000313" key="3">
    <source>
        <dbReference type="Proteomes" id="UP001168877"/>
    </source>
</evidence>
<gene>
    <name evidence="2" type="ORF">LWI29_020949</name>
</gene>
<evidence type="ECO:0000256" key="1">
    <source>
        <dbReference type="SAM" id="MobiDB-lite"/>
    </source>
</evidence>
<organism evidence="2 3">
    <name type="scientific">Acer saccharum</name>
    <name type="common">Sugar maple</name>
    <dbReference type="NCBI Taxonomy" id="4024"/>
    <lineage>
        <taxon>Eukaryota</taxon>
        <taxon>Viridiplantae</taxon>
        <taxon>Streptophyta</taxon>
        <taxon>Embryophyta</taxon>
        <taxon>Tracheophyta</taxon>
        <taxon>Spermatophyta</taxon>
        <taxon>Magnoliopsida</taxon>
        <taxon>eudicotyledons</taxon>
        <taxon>Gunneridae</taxon>
        <taxon>Pentapetalae</taxon>
        <taxon>rosids</taxon>
        <taxon>malvids</taxon>
        <taxon>Sapindales</taxon>
        <taxon>Sapindaceae</taxon>
        <taxon>Hippocastanoideae</taxon>
        <taxon>Acereae</taxon>
        <taxon>Acer</taxon>
    </lineage>
</organism>
<accession>A0AA39RSB4</accession>
<feature type="compositionally biased region" description="Low complexity" evidence="1">
    <location>
        <begin position="112"/>
        <end position="129"/>
    </location>
</feature>
<protein>
    <submittedName>
        <fullName evidence="2">Uncharacterized protein</fullName>
    </submittedName>
</protein>
<comment type="caution">
    <text evidence="2">The sequence shown here is derived from an EMBL/GenBank/DDBJ whole genome shotgun (WGS) entry which is preliminary data.</text>
</comment>
<feature type="region of interest" description="Disordered" evidence="1">
    <location>
        <begin position="79"/>
        <end position="137"/>
    </location>
</feature>
<feature type="region of interest" description="Disordered" evidence="1">
    <location>
        <begin position="149"/>
        <end position="198"/>
    </location>
</feature>
<dbReference type="AlphaFoldDB" id="A0AA39RSB4"/>
<evidence type="ECO:0000313" key="2">
    <source>
        <dbReference type="EMBL" id="KAK0579095.1"/>
    </source>
</evidence>
<reference evidence="2" key="1">
    <citation type="journal article" date="2022" name="Plant J.">
        <title>Strategies of tolerance reflected in two North American maple genomes.</title>
        <authorList>
            <person name="McEvoy S.L."/>
            <person name="Sezen U.U."/>
            <person name="Trouern-Trend A."/>
            <person name="McMahon S.M."/>
            <person name="Schaberg P.G."/>
            <person name="Yang J."/>
            <person name="Wegrzyn J.L."/>
            <person name="Swenson N.G."/>
        </authorList>
    </citation>
    <scope>NUCLEOTIDE SEQUENCE</scope>
    <source>
        <strain evidence="2">NS2018</strain>
    </source>
</reference>
<proteinExistence type="predicted"/>